<keyword evidence="2" id="KW-1185">Reference proteome</keyword>
<gene>
    <name evidence="1" type="ORF">G6O67_005032</name>
</gene>
<proteinExistence type="predicted"/>
<sequence length="78" mass="9061">MEELGESVIIIHATRHFMCFLQFDISQDYLDKFDRVSPINPNDPILYFQATPWFDLTTTRGRNHVVSNTCAMIRLAKA</sequence>
<comment type="caution">
    <text evidence="1">The sequence shown here is derived from an EMBL/GenBank/DDBJ whole genome shotgun (WGS) entry which is preliminary data.</text>
</comment>
<name>A0A8H4V5I8_9HYPO</name>
<evidence type="ECO:0000313" key="2">
    <source>
        <dbReference type="Proteomes" id="UP000557566"/>
    </source>
</evidence>
<evidence type="ECO:0000313" key="1">
    <source>
        <dbReference type="EMBL" id="KAF4508684.1"/>
    </source>
</evidence>
<dbReference type="OrthoDB" id="4646997at2759"/>
<accession>A0A8H4V5I8</accession>
<protein>
    <submittedName>
        <fullName evidence="1">Uncharacterized protein</fullName>
    </submittedName>
</protein>
<dbReference type="Proteomes" id="UP000557566">
    <property type="component" value="Unassembled WGS sequence"/>
</dbReference>
<reference evidence="1 2" key="1">
    <citation type="journal article" date="2020" name="Genome Biol. Evol.">
        <title>A new high-quality draft genome assembly of the Chinese cordyceps Ophiocordyceps sinensis.</title>
        <authorList>
            <person name="Shu R."/>
            <person name="Zhang J."/>
            <person name="Meng Q."/>
            <person name="Zhang H."/>
            <person name="Zhou G."/>
            <person name="Li M."/>
            <person name="Wu P."/>
            <person name="Zhao Y."/>
            <person name="Chen C."/>
            <person name="Qin Q."/>
        </authorList>
    </citation>
    <scope>NUCLEOTIDE SEQUENCE [LARGE SCALE GENOMIC DNA]</scope>
    <source>
        <strain evidence="1 2">IOZ07</strain>
    </source>
</reference>
<dbReference type="AlphaFoldDB" id="A0A8H4V5I8"/>
<dbReference type="EMBL" id="JAAVMX010000005">
    <property type="protein sequence ID" value="KAF4508684.1"/>
    <property type="molecule type" value="Genomic_DNA"/>
</dbReference>
<organism evidence="1 2">
    <name type="scientific">Ophiocordyceps sinensis</name>
    <dbReference type="NCBI Taxonomy" id="72228"/>
    <lineage>
        <taxon>Eukaryota</taxon>
        <taxon>Fungi</taxon>
        <taxon>Dikarya</taxon>
        <taxon>Ascomycota</taxon>
        <taxon>Pezizomycotina</taxon>
        <taxon>Sordariomycetes</taxon>
        <taxon>Hypocreomycetidae</taxon>
        <taxon>Hypocreales</taxon>
        <taxon>Ophiocordycipitaceae</taxon>
        <taxon>Ophiocordyceps</taxon>
    </lineage>
</organism>